<accession>A0A933ID44</accession>
<sequence>MNQKEIPDRAIEVVAKHINERNSRPSIIPIITIDGETETPHYFEIIPFDQIDNSKVNFFAIDGSYNSQEFYNGLSIGIYTAGYICYREGKQVRLNDLTDPIILGKGYYPENILITNDEHKDAIYDELMALEPVKKMLEFFGEDETKVFGFGKDLICSSLVKLLSFCQETLEWALVYEISNLPIVQKGDFILRDGTLRSNNIKQEYLVKLSKHIRQKGVYIVAITKNSPIKLELSSTFKKIDSYLQDDYKPKYPFKTKNPRWQKLCCWLEVSDNILITAYPEAGQRKDVQTGKIQSVTKTSMFAKKSLTGGRGFGIFFVARLDYVEKLQNYDWVVADLNIFDVFHGIENNDKKRAIETIKHIFFELTRLTQEHYILGYPFPLVEAHNFVTLKNNFKDEIIKRVKHALYKEQRMDNVDIENLFLDIHERF</sequence>
<dbReference type="AlphaFoldDB" id="A0A933ID44"/>
<gene>
    <name evidence="2" type="ORF">HY768_08085</name>
</gene>
<dbReference type="InterPro" id="IPR018977">
    <property type="entry name" value="NurA_domain"/>
</dbReference>
<proteinExistence type="predicted"/>
<evidence type="ECO:0000259" key="1">
    <source>
        <dbReference type="Pfam" id="PF09376"/>
    </source>
</evidence>
<comment type="caution">
    <text evidence="2">The sequence shown here is derived from an EMBL/GenBank/DDBJ whole genome shotgun (WGS) entry which is preliminary data.</text>
</comment>
<dbReference type="Pfam" id="PF09376">
    <property type="entry name" value="NurA"/>
    <property type="match status" value="1"/>
</dbReference>
<reference evidence="2" key="1">
    <citation type="submission" date="2020-07" db="EMBL/GenBank/DDBJ databases">
        <title>Huge and variable diversity of episymbiotic CPR bacteria and DPANN archaea in groundwater ecosystems.</title>
        <authorList>
            <person name="He C.Y."/>
            <person name="Keren R."/>
            <person name="Whittaker M."/>
            <person name="Farag I.F."/>
            <person name="Doudna J."/>
            <person name="Cate J.H.D."/>
            <person name="Banfield J.F."/>
        </authorList>
    </citation>
    <scope>NUCLEOTIDE SEQUENCE</scope>
    <source>
        <strain evidence="2">NC_groundwater_1520_Pr4_B-0.1um_53_5</strain>
    </source>
</reference>
<feature type="domain" description="NurA" evidence="1">
    <location>
        <begin position="57"/>
        <end position="227"/>
    </location>
</feature>
<dbReference type="EMBL" id="JACQXR010000107">
    <property type="protein sequence ID" value="MBI4727164.1"/>
    <property type="molecule type" value="Genomic_DNA"/>
</dbReference>
<dbReference type="Proteomes" id="UP000736328">
    <property type="component" value="Unassembled WGS sequence"/>
</dbReference>
<protein>
    <submittedName>
        <fullName evidence="2">DNA double-strand break repair nuclease NurA</fullName>
    </submittedName>
</protein>
<evidence type="ECO:0000313" key="2">
    <source>
        <dbReference type="EMBL" id="MBI4727164.1"/>
    </source>
</evidence>
<organism evidence="2 3">
    <name type="scientific">candidate division TA06 bacterium</name>
    <dbReference type="NCBI Taxonomy" id="2250710"/>
    <lineage>
        <taxon>Bacteria</taxon>
        <taxon>Bacteria division TA06</taxon>
    </lineage>
</organism>
<evidence type="ECO:0000313" key="3">
    <source>
        <dbReference type="Proteomes" id="UP000736328"/>
    </source>
</evidence>
<name>A0A933ID44_UNCT6</name>